<keyword evidence="3" id="KW-0238">DNA-binding</keyword>
<dbReference type="SUPFAM" id="SSF57959">
    <property type="entry name" value="Leucine zipper domain"/>
    <property type="match status" value="1"/>
</dbReference>
<dbReference type="GO" id="GO:0003677">
    <property type="term" value="F:DNA binding"/>
    <property type="evidence" value="ECO:0007669"/>
    <property type="project" value="UniProtKB-KW"/>
</dbReference>
<dbReference type="Proteomes" id="UP000612746">
    <property type="component" value="Unassembled WGS sequence"/>
</dbReference>
<comment type="subcellular location">
    <subcellularLocation>
        <location evidence="1">Nucleus</location>
    </subcellularLocation>
</comment>
<comment type="caution">
    <text evidence="9">The sequence shown here is derived from an EMBL/GenBank/DDBJ whole genome shotgun (WGS) entry which is preliminary data.</text>
</comment>
<dbReference type="FunFam" id="1.20.5.170:FF:000053">
    <property type="entry name" value="BZIP transcription factor AtfA"/>
    <property type="match status" value="1"/>
</dbReference>
<keyword evidence="2" id="KW-0805">Transcription regulation</keyword>
<evidence type="ECO:0000256" key="2">
    <source>
        <dbReference type="ARBA" id="ARBA00023015"/>
    </source>
</evidence>
<keyword evidence="6" id="KW-0175">Coiled coil</keyword>
<evidence type="ECO:0000256" key="1">
    <source>
        <dbReference type="ARBA" id="ARBA00004123"/>
    </source>
</evidence>
<sequence length="425" mass="46533">MIATNTATVPFFDQHPRDKIALNTSSALAATAASVLKQALPEVTVVEPSMLQRPPEAIQQPVAPPEEPLPENYATLPQNSKLDEEPNPFEKSFSGLPPTAAQAAKNPSPPVVKPVLPPVTSMDSPSSGIPTFKKATVDQFAWGSLRAGPLSPSMLQGPVNNALVPFTATPATAAVATTMKPVEADEFVPYQPQIPTSMQYSFQANTQPAHVNGTKYGVYQQPAPIPQSVKPTPQAQHITTFPIVPQPEPYGQDQAAVKAETRPYQSTTEFIHHDNGGPTRKGSRSTHQQIMIDSKPTTRTKRQEHGELLEGLGPTNKRQKSVSSEQDEDEKRRNFLERNRQAALKCRQRKKAWLSDLQGKVEILAQENEQLTEQANSFREEIIQLKSLLLAHKDCQVTMDNGSSIRVALEKPVPPPIAATSQRHE</sequence>
<evidence type="ECO:0000256" key="7">
    <source>
        <dbReference type="SAM" id="MobiDB-lite"/>
    </source>
</evidence>
<dbReference type="Pfam" id="PF11786">
    <property type="entry name" value="Aft1_HRA"/>
    <property type="match status" value="1"/>
</dbReference>
<dbReference type="Gene3D" id="1.20.5.170">
    <property type="match status" value="1"/>
</dbReference>
<name>A0A8H7UH22_9FUNG</name>
<dbReference type="GO" id="GO:0005634">
    <property type="term" value="C:nucleus"/>
    <property type="evidence" value="ECO:0007669"/>
    <property type="project" value="UniProtKB-SubCell"/>
</dbReference>
<dbReference type="InterPro" id="IPR046347">
    <property type="entry name" value="bZIP_sf"/>
</dbReference>
<keyword evidence="4" id="KW-0804">Transcription</keyword>
<dbReference type="GO" id="GO:0003700">
    <property type="term" value="F:DNA-binding transcription factor activity"/>
    <property type="evidence" value="ECO:0007669"/>
    <property type="project" value="InterPro"/>
</dbReference>
<dbReference type="CDD" id="cd14687">
    <property type="entry name" value="bZIP_ATF2"/>
    <property type="match status" value="1"/>
</dbReference>
<feature type="compositionally biased region" description="Polar residues" evidence="7">
    <location>
        <begin position="285"/>
        <end position="297"/>
    </location>
</feature>
<evidence type="ECO:0000256" key="4">
    <source>
        <dbReference type="ARBA" id="ARBA00023163"/>
    </source>
</evidence>
<dbReference type="AlphaFoldDB" id="A0A8H7UH22"/>
<dbReference type="SMART" id="SM00338">
    <property type="entry name" value="BRLZ"/>
    <property type="match status" value="1"/>
</dbReference>
<dbReference type="Pfam" id="PF11785">
    <property type="entry name" value="Aft1_OSA"/>
    <property type="match status" value="1"/>
</dbReference>
<dbReference type="InterPro" id="IPR020956">
    <property type="entry name" value="TF_Aft1_OSM"/>
</dbReference>
<dbReference type="InterPro" id="IPR002112">
    <property type="entry name" value="Leuzip_Jun"/>
</dbReference>
<dbReference type="PRINTS" id="PR00043">
    <property type="entry name" value="LEUZIPPRJUN"/>
</dbReference>
<dbReference type="InterPro" id="IPR051027">
    <property type="entry name" value="bZIP_transcription_factors"/>
</dbReference>
<dbReference type="InterPro" id="IPR004827">
    <property type="entry name" value="bZIP"/>
</dbReference>
<keyword evidence="5" id="KW-0539">Nucleus</keyword>
<evidence type="ECO:0000256" key="6">
    <source>
        <dbReference type="SAM" id="Coils"/>
    </source>
</evidence>
<evidence type="ECO:0000313" key="9">
    <source>
        <dbReference type="EMBL" id="KAG2185496.1"/>
    </source>
</evidence>
<protein>
    <recommendedName>
        <fullName evidence="8">BZIP domain-containing protein</fullName>
    </recommendedName>
</protein>
<keyword evidence="10" id="KW-1185">Reference proteome</keyword>
<evidence type="ECO:0000256" key="5">
    <source>
        <dbReference type="ARBA" id="ARBA00023242"/>
    </source>
</evidence>
<evidence type="ECO:0000259" key="8">
    <source>
        <dbReference type="PROSITE" id="PS50217"/>
    </source>
</evidence>
<evidence type="ECO:0000313" key="10">
    <source>
        <dbReference type="Proteomes" id="UP000612746"/>
    </source>
</evidence>
<dbReference type="PROSITE" id="PS50217">
    <property type="entry name" value="BZIP"/>
    <property type="match status" value="1"/>
</dbReference>
<feature type="coiled-coil region" evidence="6">
    <location>
        <begin position="354"/>
        <end position="388"/>
    </location>
</feature>
<proteinExistence type="predicted"/>
<feature type="region of interest" description="Disordered" evidence="7">
    <location>
        <begin position="269"/>
        <end position="334"/>
    </location>
</feature>
<dbReference type="OrthoDB" id="295274at2759"/>
<gene>
    <name evidence="9" type="ORF">INT44_002289</name>
</gene>
<reference evidence="9" key="1">
    <citation type="submission" date="2020-12" db="EMBL/GenBank/DDBJ databases">
        <title>Metabolic potential, ecology and presence of endohyphal bacteria is reflected in genomic diversity of Mucoromycotina.</title>
        <authorList>
            <person name="Muszewska A."/>
            <person name="Okrasinska A."/>
            <person name="Steczkiewicz K."/>
            <person name="Drgas O."/>
            <person name="Orlowska M."/>
            <person name="Perlinska-Lenart U."/>
            <person name="Aleksandrzak-Piekarczyk T."/>
            <person name="Szatraj K."/>
            <person name="Zielenkiewicz U."/>
            <person name="Pilsyk S."/>
            <person name="Malc E."/>
            <person name="Mieczkowski P."/>
            <person name="Kruszewska J.S."/>
            <person name="Biernat P."/>
            <person name="Pawlowska J."/>
        </authorList>
    </citation>
    <scope>NUCLEOTIDE SEQUENCE</scope>
    <source>
        <strain evidence="9">WA0000051536</strain>
    </source>
</reference>
<dbReference type="EMBL" id="JAEPRA010000005">
    <property type="protein sequence ID" value="KAG2185496.1"/>
    <property type="molecule type" value="Genomic_DNA"/>
</dbReference>
<organism evidence="9 10">
    <name type="scientific">Umbelopsis vinacea</name>
    <dbReference type="NCBI Taxonomy" id="44442"/>
    <lineage>
        <taxon>Eukaryota</taxon>
        <taxon>Fungi</taxon>
        <taxon>Fungi incertae sedis</taxon>
        <taxon>Mucoromycota</taxon>
        <taxon>Mucoromycotina</taxon>
        <taxon>Umbelopsidomycetes</taxon>
        <taxon>Umbelopsidales</taxon>
        <taxon>Umbelopsidaceae</taxon>
        <taxon>Umbelopsis</taxon>
    </lineage>
</organism>
<evidence type="ECO:0000256" key="3">
    <source>
        <dbReference type="ARBA" id="ARBA00023125"/>
    </source>
</evidence>
<dbReference type="Pfam" id="PF00170">
    <property type="entry name" value="bZIP_1"/>
    <property type="match status" value="1"/>
</dbReference>
<dbReference type="InterPro" id="IPR021755">
    <property type="entry name" value="TF_Aft1_HRA"/>
</dbReference>
<dbReference type="PANTHER" id="PTHR19304">
    <property type="entry name" value="CYCLIC-AMP RESPONSE ELEMENT BINDING PROTEIN"/>
    <property type="match status" value="1"/>
</dbReference>
<accession>A0A8H7UH22</accession>
<feature type="region of interest" description="Disordered" evidence="7">
    <location>
        <begin position="60"/>
        <end position="111"/>
    </location>
</feature>
<feature type="domain" description="BZIP" evidence="8">
    <location>
        <begin position="329"/>
        <end position="392"/>
    </location>
</feature>